<feature type="region of interest" description="Disordered" evidence="1">
    <location>
        <begin position="1"/>
        <end position="36"/>
    </location>
</feature>
<accession>A0A363NL34</accession>
<evidence type="ECO:0000313" key="4">
    <source>
        <dbReference type="Proteomes" id="UP000250831"/>
    </source>
</evidence>
<reference evidence="3 4" key="1">
    <citation type="submission" date="2018-04" db="EMBL/GenBank/DDBJ databases">
        <title>Sphingobacterium sp. M46 Genome.</title>
        <authorList>
            <person name="Cheng J."/>
            <person name="Li Y."/>
        </authorList>
    </citation>
    <scope>NUCLEOTIDE SEQUENCE [LARGE SCALE GENOMIC DNA]</scope>
    <source>
        <strain evidence="3 4">M46</strain>
    </source>
</reference>
<dbReference type="Proteomes" id="UP000250831">
    <property type="component" value="Unassembled WGS sequence"/>
</dbReference>
<evidence type="ECO:0000256" key="2">
    <source>
        <dbReference type="SAM" id="Phobius"/>
    </source>
</evidence>
<organism evidence="3 4">
    <name type="scientific">Sphingobacterium athyrii</name>
    <dbReference type="NCBI Taxonomy" id="2152717"/>
    <lineage>
        <taxon>Bacteria</taxon>
        <taxon>Pseudomonadati</taxon>
        <taxon>Bacteroidota</taxon>
        <taxon>Sphingobacteriia</taxon>
        <taxon>Sphingobacteriales</taxon>
        <taxon>Sphingobacteriaceae</taxon>
        <taxon>Sphingobacterium</taxon>
    </lineage>
</organism>
<evidence type="ECO:0000313" key="3">
    <source>
        <dbReference type="EMBL" id="PUV21528.1"/>
    </source>
</evidence>
<proteinExistence type="predicted"/>
<keyword evidence="4" id="KW-1185">Reference proteome</keyword>
<feature type="transmembrane region" description="Helical" evidence="2">
    <location>
        <begin position="48"/>
        <end position="65"/>
    </location>
</feature>
<sequence length="68" mass="7928">MHRTTQKKMENQFNTPEHSQDKPEEKLPDVAVEEKDDAPAGRNIKRTLIIAVCVLIVFYLIYYFMSAD</sequence>
<keyword evidence="2" id="KW-0472">Membrane</keyword>
<gene>
    <name evidence="3" type="ORF">DCO56_27400</name>
</gene>
<protein>
    <submittedName>
        <fullName evidence="3">Uncharacterized protein</fullName>
    </submittedName>
</protein>
<name>A0A363NL34_9SPHI</name>
<evidence type="ECO:0000256" key="1">
    <source>
        <dbReference type="SAM" id="MobiDB-lite"/>
    </source>
</evidence>
<keyword evidence="2" id="KW-1133">Transmembrane helix</keyword>
<comment type="caution">
    <text evidence="3">The sequence shown here is derived from an EMBL/GenBank/DDBJ whole genome shotgun (WGS) entry which is preliminary data.</text>
</comment>
<dbReference type="AlphaFoldDB" id="A0A363NL34"/>
<keyword evidence="2" id="KW-0812">Transmembrane</keyword>
<feature type="compositionally biased region" description="Basic and acidic residues" evidence="1">
    <location>
        <begin position="18"/>
        <end position="28"/>
    </location>
</feature>
<dbReference type="EMBL" id="QCXX01000010">
    <property type="protein sequence ID" value="PUV21528.1"/>
    <property type="molecule type" value="Genomic_DNA"/>
</dbReference>